<reference evidence="1" key="1">
    <citation type="journal article" date="2023" name="PLoS Negl. Trop. Dis.">
        <title>A genome sequence for Biomphalaria pfeifferi, the major vector snail for the human-infecting parasite Schistosoma mansoni.</title>
        <authorList>
            <person name="Bu L."/>
            <person name="Lu L."/>
            <person name="Laidemitt M.R."/>
            <person name="Zhang S.M."/>
            <person name="Mutuku M."/>
            <person name="Mkoji G."/>
            <person name="Steinauer M."/>
            <person name="Loker E.S."/>
        </authorList>
    </citation>
    <scope>NUCLEOTIDE SEQUENCE</scope>
    <source>
        <strain evidence="1">KasaAsao</strain>
    </source>
</reference>
<dbReference type="AlphaFoldDB" id="A0AAD8F2F7"/>
<reference evidence="1" key="2">
    <citation type="submission" date="2023-04" db="EMBL/GenBank/DDBJ databases">
        <authorList>
            <person name="Bu L."/>
            <person name="Lu L."/>
            <person name="Laidemitt M.R."/>
            <person name="Zhang S.M."/>
            <person name="Mutuku M."/>
            <person name="Mkoji G."/>
            <person name="Steinauer M."/>
            <person name="Loker E.S."/>
        </authorList>
    </citation>
    <scope>NUCLEOTIDE SEQUENCE</scope>
    <source>
        <strain evidence="1">KasaAsao</strain>
        <tissue evidence="1">Whole Snail</tissue>
    </source>
</reference>
<sequence>VSTSDIFYDIVVVYGKQVFDYYMSVFIYNNFISGTRKILINGAELEVLRIIWFDSLEDARLGINPKINKVCQYYGICPYYRRCLNSEFLPICQEICDIGMYAENEHCETCDQGQTTLIRGANSHHLCIDNCTDARGYQFQLDRQTCEPCSSDMY</sequence>
<gene>
    <name evidence="1" type="ORF">Bpfe_022428</name>
</gene>
<name>A0AAD8F2F7_BIOPF</name>
<dbReference type="EMBL" id="JASAOG010000141">
    <property type="protein sequence ID" value="KAK0048168.1"/>
    <property type="molecule type" value="Genomic_DNA"/>
</dbReference>
<comment type="caution">
    <text evidence="1">The sequence shown here is derived from an EMBL/GenBank/DDBJ whole genome shotgun (WGS) entry which is preliminary data.</text>
</comment>
<keyword evidence="2" id="KW-1185">Reference proteome</keyword>
<evidence type="ECO:0000313" key="2">
    <source>
        <dbReference type="Proteomes" id="UP001233172"/>
    </source>
</evidence>
<protein>
    <submittedName>
        <fullName evidence="1">Fibrillin-2</fullName>
    </submittedName>
</protein>
<accession>A0AAD8F2F7</accession>
<feature type="non-terminal residue" evidence="1">
    <location>
        <position position="154"/>
    </location>
</feature>
<proteinExistence type="predicted"/>
<evidence type="ECO:0000313" key="1">
    <source>
        <dbReference type="EMBL" id="KAK0048168.1"/>
    </source>
</evidence>
<organism evidence="1 2">
    <name type="scientific">Biomphalaria pfeifferi</name>
    <name type="common">Bloodfluke planorb</name>
    <name type="synonym">Freshwater snail</name>
    <dbReference type="NCBI Taxonomy" id="112525"/>
    <lineage>
        <taxon>Eukaryota</taxon>
        <taxon>Metazoa</taxon>
        <taxon>Spiralia</taxon>
        <taxon>Lophotrochozoa</taxon>
        <taxon>Mollusca</taxon>
        <taxon>Gastropoda</taxon>
        <taxon>Heterobranchia</taxon>
        <taxon>Euthyneura</taxon>
        <taxon>Panpulmonata</taxon>
        <taxon>Hygrophila</taxon>
        <taxon>Lymnaeoidea</taxon>
        <taxon>Planorbidae</taxon>
        <taxon>Biomphalaria</taxon>
    </lineage>
</organism>
<dbReference type="Proteomes" id="UP001233172">
    <property type="component" value="Unassembled WGS sequence"/>
</dbReference>